<feature type="coiled-coil region" evidence="1">
    <location>
        <begin position="1"/>
        <end position="64"/>
    </location>
</feature>
<reference evidence="3" key="1">
    <citation type="submission" date="2025-08" db="UniProtKB">
        <authorList>
            <consortium name="Ensembl"/>
        </authorList>
    </citation>
    <scope>IDENTIFICATION</scope>
</reference>
<dbReference type="GeneTree" id="ENSGT00940000160260"/>
<evidence type="ECO:0000256" key="1">
    <source>
        <dbReference type="SAM" id="Coils"/>
    </source>
</evidence>
<protein>
    <submittedName>
        <fullName evidence="3">Uncharacterized protein</fullName>
    </submittedName>
</protein>
<dbReference type="AlphaFoldDB" id="A0A674HPG1"/>
<organism evidence="3 4">
    <name type="scientific">Taeniopygia guttata</name>
    <name type="common">Zebra finch</name>
    <name type="synonym">Poephila guttata</name>
    <dbReference type="NCBI Taxonomy" id="59729"/>
    <lineage>
        <taxon>Eukaryota</taxon>
        <taxon>Metazoa</taxon>
        <taxon>Chordata</taxon>
        <taxon>Craniata</taxon>
        <taxon>Vertebrata</taxon>
        <taxon>Euteleostomi</taxon>
        <taxon>Archelosauria</taxon>
        <taxon>Archosauria</taxon>
        <taxon>Dinosauria</taxon>
        <taxon>Saurischia</taxon>
        <taxon>Theropoda</taxon>
        <taxon>Coelurosauria</taxon>
        <taxon>Aves</taxon>
        <taxon>Neognathae</taxon>
        <taxon>Neoaves</taxon>
        <taxon>Telluraves</taxon>
        <taxon>Australaves</taxon>
        <taxon>Passeriformes</taxon>
        <taxon>Passeroidea</taxon>
        <taxon>Estrildidae</taxon>
        <taxon>Estrildinae</taxon>
        <taxon>Taeniopygia</taxon>
    </lineage>
</organism>
<evidence type="ECO:0000256" key="2">
    <source>
        <dbReference type="SAM" id="MobiDB-lite"/>
    </source>
</evidence>
<accession>A0A674HPG1</accession>
<sequence>VKKILIEMEDQKEAYEQKAKEALQKIMEDKCLTEQQLENSQRSLAEAREDLALWKEHNAALQAELSSVSTAHSELTNSFQALQSELQVRSSLQEQLWLHSAAAGLPLGPWQRPGQAAQGWQQPGPAEGGVGRTR</sequence>
<evidence type="ECO:0000313" key="4">
    <source>
        <dbReference type="Proteomes" id="UP000007754"/>
    </source>
</evidence>
<feature type="region of interest" description="Disordered" evidence="2">
    <location>
        <begin position="107"/>
        <end position="134"/>
    </location>
</feature>
<feature type="compositionally biased region" description="Low complexity" evidence="2">
    <location>
        <begin position="111"/>
        <end position="125"/>
    </location>
</feature>
<dbReference type="Proteomes" id="UP000007754">
    <property type="component" value="Unplaced"/>
</dbReference>
<dbReference type="OMA" id="KNYEHKA"/>
<dbReference type="Ensembl" id="ENSTGUT00000035482.1">
    <property type="protein sequence ID" value="ENSTGUP00000036878.1"/>
    <property type="gene ID" value="ENSTGUG00000024481.1"/>
</dbReference>
<dbReference type="InParanoid" id="A0A674HPG1"/>
<evidence type="ECO:0000313" key="3">
    <source>
        <dbReference type="Ensembl" id="ENSTGUP00000036878.1"/>
    </source>
</evidence>
<name>A0A674HPG1_TAEGU</name>
<reference evidence="3" key="2">
    <citation type="submission" date="2025-09" db="UniProtKB">
        <authorList>
            <consortium name="Ensembl"/>
        </authorList>
    </citation>
    <scope>IDENTIFICATION</scope>
</reference>
<keyword evidence="4" id="KW-1185">Reference proteome</keyword>
<keyword evidence="1" id="KW-0175">Coiled coil</keyword>
<proteinExistence type="predicted"/>